<dbReference type="InterPro" id="IPR011992">
    <property type="entry name" value="EF-hand-dom_pair"/>
</dbReference>
<keyword evidence="7" id="KW-1185">Reference proteome</keyword>
<dbReference type="Proteomes" id="UP001195483">
    <property type="component" value="Unassembled WGS sequence"/>
</dbReference>
<dbReference type="Gene3D" id="1.10.238.10">
    <property type="entry name" value="EF-hand"/>
    <property type="match status" value="1"/>
</dbReference>
<dbReference type="SMART" id="SM00720">
    <property type="entry name" value="calpain_III"/>
    <property type="match status" value="1"/>
</dbReference>
<dbReference type="GO" id="GO:0006508">
    <property type="term" value="P:proteolysis"/>
    <property type="evidence" value="ECO:0007669"/>
    <property type="project" value="InterPro"/>
</dbReference>
<feature type="active site" evidence="2">
    <location>
        <position position="285"/>
    </location>
</feature>
<reference evidence="6" key="3">
    <citation type="submission" date="2023-05" db="EMBL/GenBank/DDBJ databases">
        <authorList>
            <person name="Smith C.H."/>
        </authorList>
    </citation>
    <scope>NUCLEOTIDE SEQUENCE</scope>
    <source>
        <strain evidence="6">CHS0354</strain>
        <tissue evidence="6">Mantle</tissue>
    </source>
</reference>
<dbReference type="SUPFAM" id="SSF47473">
    <property type="entry name" value="EF-hand"/>
    <property type="match status" value="1"/>
</dbReference>
<dbReference type="InterPro" id="IPR022682">
    <property type="entry name" value="Calpain_domain_III"/>
</dbReference>
<comment type="caution">
    <text evidence="6">The sequence shown here is derived from an EMBL/GenBank/DDBJ whole genome shotgun (WGS) entry which is preliminary data.</text>
</comment>
<dbReference type="SMART" id="SM00230">
    <property type="entry name" value="CysPc"/>
    <property type="match status" value="1"/>
</dbReference>
<dbReference type="Gene3D" id="2.60.120.380">
    <property type="match status" value="1"/>
</dbReference>
<dbReference type="Gene3D" id="3.90.70.10">
    <property type="entry name" value="Cysteine proteinases"/>
    <property type="match status" value="1"/>
</dbReference>
<name>A0AAE0RXM3_9BIVA</name>
<reference evidence="6" key="1">
    <citation type="journal article" date="2021" name="Genome Biol. Evol.">
        <title>A High-Quality Reference Genome for a Parasitic Bivalve with Doubly Uniparental Inheritance (Bivalvia: Unionida).</title>
        <authorList>
            <person name="Smith C.H."/>
        </authorList>
    </citation>
    <scope>NUCLEOTIDE SEQUENCE</scope>
    <source>
        <strain evidence="6">CHS0354</strain>
    </source>
</reference>
<dbReference type="PROSITE" id="PS50222">
    <property type="entry name" value="EF_HAND_2"/>
    <property type="match status" value="1"/>
</dbReference>
<dbReference type="FunFam" id="3.90.70.10:FF:000114">
    <property type="entry name" value="Calpain a"/>
    <property type="match status" value="1"/>
</dbReference>
<evidence type="ECO:0000313" key="7">
    <source>
        <dbReference type="Proteomes" id="UP001195483"/>
    </source>
</evidence>
<evidence type="ECO:0000256" key="1">
    <source>
        <dbReference type="ARBA" id="ARBA00007623"/>
    </source>
</evidence>
<dbReference type="InterPro" id="IPR038765">
    <property type="entry name" value="Papain-like_cys_pep_sf"/>
</dbReference>
<protein>
    <submittedName>
        <fullName evidence="6">Uncharacterized protein</fullName>
    </submittedName>
</protein>
<feature type="domain" description="EF-hand" evidence="5">
    <location>
        <begin position="570"/>
        <end position="605"/>
    </location>
</feature>
<evidence type="ECO:0000256" key="2">
    <source>
        <dbReference type="PIRSR" id="PIRSR622684-1"/>
    </source>
</evidence>
<dbReference type="PROSITE" id="PS50203">
    <property type="entry name" value="CALPAIN_CAT"/>
    <property type="match status" value="1"/>
</dbReference>
<organism evidence="6 7">
    <name type="scientific">Potamilus streckersoni</name>
    <dbReference type="NCBI Taxonomy" id="2493646"/>
    <lineage>
        <taxon>Eukaryota</taxon>
        <taxon>Metazoa</taxon>
        <taxon>Spiralia</taxon>
        <taxon>Lophotrochozoa</taxon>
        <taxon>Mollusca</taxon>
        <taxon>Bivalvia</taxon>
        <taxon>Autobranchia</taxon>
        <taxon>Heteroconchia</taxon>
        <taxon>Palaeoheterodonta</taxon>
        <taxon>Unionida</taxon>
        <taxon>Unionoidea</taxon>
        <taxon>Unionidae</taxon>
        <taxon>Ambleminae</taxon>
        <taxon>Lampsilini</taxon>
        <taxon>Potamilus</taxon>
    </lineage>
</organism>
<dbReference type="PRINTS" id="PR00704">
    <property type="entry name" value="CALPAIN"/>
</dbReference>
<dbReference type="PANTHER" id="PTHR10183">
    <property type="entry name" value="CALPAIN"/>
    <property type="match status" value="1"/>
</dbReference>
<dbReference type="Pfam" id="PF01067">
    <property type="entry name" value="Calpain_III"/>
    <property type="match status" value="1"/>
</dbReference>
<dbReference type="EMBL" id="JAEAOA010001897">
    <property type="protein sequence ID" value="KAK3581469.1"/>
    <property type="molecule type" value="Genomic_DNA"/>
</dbReference>
<dbReference type="InterPro" id="IPR036213">
    <property type="entry name" value="Calpain_III_sf"/>
</dbReference>
<dbReference type="InterPro" id="IPR022683">
    <property type="entry name" value="Calpain_III"/>
</dbReference>
<dbReference type="GO" id="GO:0004198">
    <property type="term" value="F:calcium-dependent cysteine-type endopeptidase activity"/>
    <property type="evidence" value="ECO:0007669"/>
    <property type="project" value="InterPro"/>
</dbReference>
<evidence type="ECO:0000259" key="4">
    <source>
        <dbReference type="PROSITE" id="PS50203"/>
    </source>
</evidence>
<evidence type="ECO:0000313" key="6">
    <source>
        <dbReference type="EMBL" id="KAK3581469.1"/>
    </source>
</evidence>
<dbReference type="GO" id="GO:0005737">
    <property type="term" value="C:cytoplasm"/>
    <property type="evidence" value="ECO:0007669"/>
    <property type="project" value="TreeGrafter"/>
</dbReference>
<dbReference type="PANTHER" id="PTHR10183:SF424">
    <property type="entry name" value="CALPAIN-B-LIKE PROTEIN"/>
    <property type="match status" value="1"/>
</dbReference>
<dbReference type="InterPro" id="IPR001300">
    <property type="entry name" value="Peptidase_C2_calpain_cat"/>
</dbReference>
<dbReference type="GO" id="GO:0005509">
    <property type="term" value="F:calcium ion binding"/>
    <property type="evidence" value="ECO:0007669"/>
    <property type="project" value="InterPro"/>
</dbReference>
<dbReference type="Pfam" id="PF00648">
    <property type="entry name" value="Peptidase_C2"/>
    <property type="match status" value="1"/>
</dbReference>
<dbReference type="InterPro" id="IPR002048">
    <property type="entry name" value="EF_hand_dom"/>
</dbReference>
<gene>
    <name evidence="6" type="ORF">CHS0354_031794</name>
</gene>
<sequence length="701" mass="80437">MATKRDEKFHSLSTLNRSNTSISSYRNPVVSFEVLKERAYVKGHLYEDPDFPAHYSAIFAHGCPIKEPIIWKRPHELSKKPTFTADGYSKFDVLPGWFGETSLCSAFSCLTLAPNLVTRCIPEGQEFDNKYSGIFHFKFWRFGEWTEVIIDDRLPFCSGQPMFSRGKDSNEFWIPLFEKAYAKFYMCYENITGGLLQWSLQDLTGGIMQTFGMQEDERRTQSIIDKCMARSSLIGVSINISNGPKNVNKNWQLPNGLLTGITYTVTGYAEIPVGEHSAVIIRLRNPINKLEWNGIWSKSSTLWGNVTNDMKERLGHENLDEGEFWMSYGEFSKIFTLLEVCHLSPECWQLEPKIQHRKKWTAVGAHRQWHRGYNSGGALDTGLLAINNQFYMELQQHSCVVISIMQRYHMLRERIPITCSVCVYKAPRETQPKLPQTHFMQSSFVAMIDMKADRENVGFLILPPGSYVVLPVTAKCGVEGRFLLRIYSDQISHVRELDEVDTAELTILIQHLDTETIHVLRRRFLLMCNRYEEIDGNGLQQILSYREPTTSSALCCSPERERSNIQRLFLSLETCKAAITIVDRGMNGRMNWDEFMGLIQRLTLWQHIFQKFTTGNGSVMDTYSLRSALKMAGFTVSNKTLEALVLRYAAKDIIPIEGFVNSVIKLHVAHQRYSMSSSKSEVGKKERIKFLQELLFTAVYS</sequence>
<dbReference type="AlphaFoldDB" id="A0AAE0RXM3"/>
<reference evidence="6" key="2">
    <citation type="journal article" date="2021" name="Genome Biol. Evol.">
        <title>Developing a high-quality reference genome for a parasitic bivalve with doubly uniparental inheritance (Bivalvia: Unionida).</title>
        <authorList>
            <person name="Smith C.H."/>
        </authorList>
    </citation>
    <scope>NUCLEOTIDE SEQUENCE</scope>
    <source>
        <strain evidence="6">CHS0354</strain>
        <tissue evidence="6">Mantle</tissue>
    </source>
</reference>
<comment type="similarity">
    <text evidence="1">Belongs to the peptidase C2 family.</text>
</comment>
<proteinExistence type="inferred from homology"/>
<evidence type="ECO:0000259" key="5">
    <source>
        <dbReference type="PROSITE" id="PS50222"/>
    </source>
</evidence>
<dbReference type="SUPFAM" id="SSF54001">
    <property type="entry name" value="Cysteine proteinases"/>
    <property type="match status" value="1"/>
</dbReference>
<dbReference type="InterPro" id="IPR022684">
    <property type="entry name" value="Calpain_cysteine_protease"/>
</dbReference>
<dbReference type="CDD" id="cd00044">
    <property type="entry name" value="CysPc"/>
    <property type="match status" value="1"/>
</dbReference>
<dbReference type="SUPFAM" id="SSF49758">
    <property type="entry name" value="Calpain large subunit, middle domain (domain III)"/>
    <property type="match status" value="1"/>
</dbReference>
<evidence type="ECO:0000256" key="3">
    <source>
        <dbReference type="PROSITE-ProRule" id="PRU00239"/>
    </source>
</evidence>
<feature type="domain" description="Calpain catalytic" evidence="4">
    <location>
        <begin position="45"/>
        <end position="344"/>
    </location>
</feature>
<accession>A0AAE0RXM3</accession>
<comment type="caution">
    <text evidence="3">Lacks conserved residue(s) required for the propagation of feature annotation.</text>
</comment>